<protein>
    <submittedName>
        <fullName evidence="1">Uncharacterized OsmC-related protein</fullName>
    </submittedName>
</protein>
<dbReference type="Proteomes" id="UP000236745">
    <property type="component" value="Unassembled WGS sequence"/>
</dbReference>
<dbReference type="Gene3D" id="3.30.300.20">
    <property type="match status" value="1"/>
</dbReference>
<proteinExistence type="predicted"/>
<gene>
    <name evidence="1" type="ORF">SAMN05444390_104158</name>
</gene>
<sequence length="149" mass="15792">MAIKRISINAEMGSDYAVHAQIRGHNLVIDQPKPGGTDLGPTPLELFLFSLAGCVASIARIAAGQQKIDLRGMQVVVEGDLNSAGLLGKPTDDRVGFQSIQIAAEIDADLSDEAKQAFLDEVCARCPLHDNIHYTTVVVHELSAAGCIA</sequence>
<dbReference type="OrthoDB" id="9789573at2"/>
<dbReference type="InterPro" id="IPR036102">
    <property type="entry name" value="OsmC/Ohrsf"/>
</dbReference>
<evidence type="ECO:0000313" key="1">
    <source>
        <dbReference type="EMBL" id="SEG76499.1"/>
    </source>
</evidence>
<organism evidence="1 2">
    <name type="scientific">Marinobacterium lutimaris</name>
    <dbReference type="NCBI Taxonomy" id="568106"/>
    <lineage>
        <taxon>Bacteria</taxon>
        <taxon>Pseudomonadati</taxon>
        <taxon>Pseudomonadota</taxon>
        <taxon>Gammaproteobacteria</taxon>
        <taxon>Oceanospirillales</taxon>
        <taxon>Oceanospirillaceae</taxon>
        <taxon>Marinobacterium</taxon>
    </lineage>
</organism>
<name>A0A1H6CTU4_9GAMM</name>
<dbReference type="PANTHER" id="PTHR35368:SF1">
    <property type="entry name" value="HYDROPEROXIDE REDUCTASE"/>
    <property type="match status" value="1"/>
</dbReference>
<accession>A0A1H6CTU4</accession>
<dbReference type="InterPro" id="IPR003718">
    <property type="entry name" value="OsmC/Ohr_fam"/>
</dbReference>
<dbReference type="InterPro" id="IPR015946">
    <property type="entry name" value="KH_dom-like_a/b"/>
</dbReference>
<keyword evidence="2" id="KW-1185">Reference proteome</keyword>
<reference evidence="1 2" key="1">
    <citation type="submission" date="2016-10" db="EMBL/GenBank/DDBJ databases">
        <authorList>
            <person name="de Groot N.N."/>
        </authorList>
    </citation>
    <scope>NUCLEOTIDE SEQUENCE [LARGE SCALE GENOMIC DNA]</scope>
    <source>
        <strain evidence="1 2">DSM 22012</strain>
    </source>
</reference>
<dbReference type="RefSeq" id="WP_104004548.1">
    <property type="nucleotide sequence ID" value="NZ_FNVQ01000004.1"/>
</dbReference>
<evidence type="ECO:0000313" key="2">
    <source>
        <dbReference type="Proteomes" id="UP000236745"/>
    </source>
</evidence>
<dbReference type="AlphaFoldDB" id="A0A1H6CTU4"/>
<dbReference type="Pfam" id="PF02566">
    <property type="entry name" value="OsmC"/>
    <property type="match status" value="1"/>
</dbReference>
<dbReference type="EMBL" id="FNVQ01000004">
    <property type="protein sequence ID" value="SEG76499.1"/>
    <property type="molecule type" value="Genomic_DNA"/>
</dbReference>
<dbReference type="SUPFAM" id="SSF82784">
    <property type="entry name" value="OsmC-like"/>
    <property type="match status" value="1"/>
</dbReference>
<dbReference type="PANTHER" id="PTHR35368">
    <property type="entry name" value="HYDROPEROXIDE REDUCTASE"/>
    <property type="match status" value="1"/>
</dbReference>
<dbReference type="InterPro" id="IPR052924">
    <property type="entry name" value="OsmC/Ohr_hydroprdx_reductase"/>
</dbReference>